<evidence type="ECO:0000256" key="1">
    <source>
        <dbReference type="ARBA" id="ARBA00022658"/>
    </source>
</evidence>
<evidence type="ECO:0008006" key="8">
    <source>
        <dbReference type="Google" id="ProtNLM"/>
    </source>
</evidence>
<feature type="domain" description="WWE" evidence="6">
    <location>
        <begin position="505"/>
        <end position="586"/>
    </location>
</feature>
<accession>A0A6B2L009</accession>
<feature type="coiled-coil region" evidence="3">
    <location>
        <begin position="593"/>
        <end position="620"/>
    </location>
</feature>
<feature type="domain" description="N-terminal Ras-GEF" evidence="5">
    <location>
        <begin position="27"/>
        <end position="140"/>
    </location>
</feature>
<dbReference type="SUPFAM" id="SSF117839">
    <property type="entry name" value="WWE domain"/>
    <property type="match status" value="1"/>
</dbReference>
<dbReference type="InterPro" id="IPR000651">
    <property type="entry name" value="Ras-like_Gua-exchang_fac_N"/>
</dbReference>
<dbReference type="InterPro" id="IPR037197">
    <property type="entry name" value="WWE_dom_sf"/>
</dbReference>
<dbReference type="Gene3D" id="1.10.840.10">
    <property type="entry name" value="Ras guanine-nucleotide exchange factors catalytic domain"/>
    <property type="match status" value="1"/>
</dbReference>
<dbReference type="GO" id="GO:0008270">
    <property type="term" value="F:zinc ion binding"/>
    <property type="evidence" value="ECO:0007669"/>
    <property type="project" value="InterPro"/>
</dbReference>
<dbReference type="Pfam" id="PF00617">
    <property type="entry name" value="RasGEF"/>
    <property type="match status" value="1"/>
</dbReference>
<dbReference type="PROSITE" id="PS50009">
    <property type="entry name" value="RASGEF_CAT"/>
    <property type="match status" value="1"/>
</dbReference>
<keyword evidence="1 2" id="KW-0344">Guanine-nucleotide releasing factor</keyword>
<evidence type="ECO:0000256" key="2">
    <source>
        <dbReference type="PROSITE-ProRule" id="PRU00168"/>
    </source>
</evidence>
<sequence length="631" mass="72018">MGAISGKYLFLKSSSKNQSLDSFFASLDTFSQPLTKEQLLDKIIQDHEGDFGRFFFITYLTIFTPKEFIEKLFERYKGSPDNVKEEIISLMSTWISSCYHDFISNSAVSSHFKEWGEWVNSNLSDKQSFNLLLQKIEAGYSVAPNKPPPKISYVPVIPAHNPTTILDIDAAEFARQMTLQEFKLLSELKIHELLNQAWVKDKLMAPNVVKLTQRFNTISAWVKTTILSETSKQKRVKLMAKFIDIADILLQMNNFNGMLEITSALDSNPIVRLNNTIGDLSVAKTKVWDNCRSLLGNKLKGPQSQAKNGVPFIGNYLTELTQIDEGNKNEVDGKINIKKRILITKCICSLLNFQKSVFDFQPIISIQSFIDKLKPIENEDTLYAFSLYLEPRPGGPSPEMPEELKRMRGRGESRAVPVESSSPWLKQHLDEIKKVRDADIAKLTSSFDPDLPPQLQQFAIAHLDKQYAETIKSFKQTSDELESLLKEKVANANSTKVEDTTAISSALPSGQYLPSAVEWVWLNDTGYVPFDSLTSTLLEVAWQGDNHGKCRLEHGVFGKSPGGYEIDFKSMEQINLNTRFRRTVQRRVGWMSEKDHKRKLKELEVRCKELEEQIQKEAERKKKGFFRRKKD</sequence>
<dbReference type="InterPro" id="IPR018123">
    <property type="entry name" value="WWE-dom_subgr"/>
</dbReference>
<dbReference type="InterPro" id="IPR008937">
    <property type="entry name" value="Ras-like_GEF"/>
</dbReference>
<dbReference type="InterPro" id="IPR001895">
    <property type="entry name" value="RASGEF_cat_dom"/>
</dbReference>
<evidence type="ECO:0000259" key="4">
    <source>
        <dbReference type="PROSITE" id="PS50009"/>
    </source>
</evidence>
<dbReference type="InterPro" id="IPR004170">
    <property type="entry name" value="WWE_dom"/>
</dbReference>
<dbReference type="SMART" id="SM00678">
    <property type="entry name" value="WWE"/>
    <property type="match status" value="1"/>
</dbReference>
<dbReference type="PANTHER" id="PTHR23113">
    <property type="entry name" value="GUANINE NUCLEOTIDE EXCHANGE FACTOR"/>
    <property type="match status" value="1"/>
</dbReference>
<dbReference type="Pfam" id="PF00618">
    <property type="entry name" value="RasGEF_N"/>
    <property type="match status" value="1"/>
</dbReference>
<dbReference type="Gene3D" id="3.30.720.50">
    <property type="match status" value="1"/>
</dbReference>
<dbReference type="PROSITE" id="PS50918">
    <property type="entry name" value="WWE"/>
    <property type="match status" value="1"/>
</dbReference>
<dbReference type="InterPro" id="IPR019804">
    <property type="entry name" value="Ras_G-nucl-exch_fac_CS"/>
</dbReference>
<evidence type="ECO:0000313" key="7">
    <source>
        <dbReference type="EMBL" id="NDV30205.1"/>
    </source>
</evidence>
<protein>
    <recommendedName>
        <fullName evidence="8">Ras-GEF domain-containing protein</fullName>
    </recommendedName>
</protein>
<reference evidence="7" key="1">
    <citation type="journal article" date="2020" name="J. Eukaryot. Microbiol.">
        <title>De novo Sequencing, Assembly and Annotation of the Transcriptome for the Free-Living Testate Amoeba Arcella intermedia.</title>
        <authorList>
            <person name="Ribeiro G.M."/>
            <person name="Porfirio-Sousa A.L."/>
            <person name="Maurer-Alcala X.X."/>
            <person name="Katz L.A."/>
            <person name="Lahr D.J.G."/>
        </authorList>
    </citation>
    <scope>NUCLEOTIDE SEQUENCE</scope>
</reference>
<dbReference type="CDD" id="cd06224">
    <property type="entry name" value="REM"/>
    <property type="match status" value="1"/>
</dbReference>
<dbReference type="PROSITE" id="PS00720">
    <property type="entry name" value="RASGEF"/>
    <property type="match status" value="1"/>
</dbReference>
<keyword evidence="3" id="KW-0175">Coiled coil</keyword>
<evidence type="ECO:0000259" key="6">
    <source>
        <dbReference type="PROSITE" id="PS50918"/>
    </source>
</evidence>
<dbReference type="AlphaFoldDB" id="A0A6B2L009"/>
<proteinExistence type="predicted"/>
<dbReference type="CDD" id="cd00155">
    <property type="entry name" value="RasGEF"/>
    <property type="match status" value="1"/>
</dbReference>
<dbReference type="InterPro" id="IPR023578">
    <property type="entry name" value="Ras_GEF_dom_sf"/>
</dbReference>
<dbReference type="EMBL" id="GIBP01001236">
    <property type="protein sequence ID" value="NDV30205.1"/>
    <property type="molecule type" value="Transcribed_RNA"/>
</dbReference>
<evidence type="ECO:0000259" key="5">
    <source>
        <dbReference type="PROSITE" id="PS50212"/>
    </source>
</evidence>
<organism evidence="7">
    <name type="scientific">Arcella intermedia</name>
    <dbReference type="NCBI Taxonomy" id="1963864"/>
    <lineage>
        <taxon>Eukaryota</taxon>
        <taxon>Amoebozoa</taxon>
        <taxon>Tubulinea</taxon>
        <taxon>Elardia</taxon>
        <taxon>Arcellinida</taxon>
        <taxon>Sphaerothecina</taxon>
        <taxon>Arcellidae</taxon>
        <taxon>Arcella</taxon>
    </lineage>
</organism>
<evidence type="ECO:0000256" key="3">
    <source>
        <dbReference type="SAM" id="Coils"/>
    </source>
</evidence>
<dbReference type="GO" id="GO:0005886">
    <property type="term" value="C:plasma membrane"/>
    <property type="evidence" value="ECO:0007669"/>
    <property type="project" value="TreeGrafter"/>
</dbReference>
<dbReference type="PANTHER" id="PTHR23113:SF368">
    <property type="entry name" value="CELL DIVISION CONTROL PROTEIN 25"/>
    <property type="match status" value="1"/>
</dbReference>
<dbReference type="GO" id="GO:0007265">
    <property type="term" value="P:Ras protein signal transduction"/>
    <property type="evidence" value="ECO:0007669"/>
    <property type="project" value="TreeGrafter"/>
</dbReference>
<dbReference type="PROSITE" id="PS50212">
    <property type="entry name" value="RASGEF_NTER"/>
    <property type="match status" value="1"/>
</dbReference>
<name>A0A6B2L009_9EUKA</name>
<dbReference type="Pfam" id="PF02825">
    <property type="entry name" value="WWE"/>
    <property type="match status" value="1"/>
</dbReference>
<dbReference type="Gene3D" id="1.20.870.10">
    <property type="entry name" value="Son of sevenless (SoS) protein Chain: S domain 1"/>
    <property type="match status" value="1"/>
</dbReference>
<feature type="domain" description="Ras-GEF" evidence="4">
    <location>
        <begin position="169"/>
        <end position="392"/>
    </location>
</feature>
<dbReference type="GO" id="GO:0005085">
    <property type="term" value="F:guanyl-nucleotide exchange factor activity"/>
    <property type="evidence" value="ECO:0007669"/>
    <property type="project" value="UniProtKB-KW"/>
</dbReference>
<dbReference type="SMART" id="SM00147">
    <property type="entry name" value="RasGEF"/>
    <property type="match status" value="1"/>
</dbReference>
<dbReference type="SUPFAM" id="SSF48366">
    <property type="entry name" value="Ras GEF"/>
    <property type="match status" value="1"/>
</dbReference>
<dbReference type="InterPro" id="IPR036964">
    <property type="entry name" value="RASGEF_cat_dom_sf"/>
</dbReference>